<organism evidence="3 4">
    <name type="scientific">Flintibacter faecis</name>
    <dbReference type="NCBI Taxonomy" id="2763047"/>
    <lineage>
        <taxon>Bacteria</taxon>
        <taxon>Bacillati</taxon>
        <taxon>Bacillota</taxon>
        <taxon>Clostridia</taxon>
        <taxon>Eubacteriales</taxon>
        <taxon>Flintibacter</taxon>
    </lineage>
</organism>
<evidence type="ECO:0000259" key="2">
    <source>
        <dbReference type="PROSITE" id="PS50263"/>
    </source>
</evidence>
<evidence type="ECO:0000256" key="1">
    <source>
        <dbReference type="ARBA" id="ARBA00022801"/>
    </source>
</evidence>
<keyword evidence="4" id="KW-1185">Reference proteome</keyword>
<keyword evidence="1 3" id="KW-0378">Hydrolase</keyword>
<dbReference type="PANTHER" id="PTHR43674">
    <property type="entry name" value="NITRILASE C965.09-RELATED"/>
    <property type="match status" value="1"/>
</dbReference>
<dbReference type="InterPro" id="IPR003010">
    <property type="entry name" value="C-N_Hydrolase"/>
</dbReference>
<dbReference type="EMBL" id="JACOPN010000003">
    <property type="protein sequence ID" value="MBC5716773.1"/>
    <property type="molecule type" value="Genomic_DNA"/>
</dbReference>
<dbReference type="PROSITE" id="PS50263">
    <property type="entry name" value="CN_HYDROLASE"/>
    <property type="match status" value="1"/>
</dbReference>
<evidence type="ECO:0000313" key="4">
    <source>
        <dbReference type="Proteomes" id="UP000602260"/>
    </source>
</evidence>
<sequence>MNRKLTVTVVQPELDDSMEVSLTRFQTAVERVMSGYLKPELVIGVEHGLGRELDTVPGTITRFMSALAKKHGIYLIPGTLSERAQELPEGEFYNTVPVFGPDGEMIEVYRKKAPFKPGEPSTPSGDDHYCLFDIKEKNIRVGVQICYDQFFPEIARTLALKGAEMIVCPALDPMEFDHVPDIIPRARALENELFYIWTNGVGNTPSATCCGRSVIVDPMGRIIYQCGNVAMTYTETLDFEEVREKRLCGRDQHLNALRRFNIDYPFAGHLKEAPLYREMPGLTYDPEEFTARAQTLGIGNAHGPLSEEEQAALDREMQAALAEYQ</sequence>
<dbReference type="AlphaFoldDB" id="A0A8J6IZ06"/>
<dbReference type="InterPro" id="IPR050345">
    <property type="entry name" value="Aliph_Amidase/BUP"/>
</dbReference>
<dbReference type="SUPFAM" id="SSF56317">
    <property type="entry name" value="Carbon-nitrogen hydrolase"/>
    <property type="match status" value="1"/>
</dbReference>
<dbReference type="Gene3D" id="3.60.110.10">
    <property type="entry name" value="Carbon-nitrogen hydrolase"/>
    <property type="match status" value="1"/>
</dbReference>
<dbReference type="RefSeq" id="WP_186878126.1">
    <property type="nucleotide sequence ID" value="NZ_JACOPN010000003.1"/>
</dbReference>
<comment type="caution">
    <text evidence="3">The sequence shown here is derived from an EMBL/GenBank/DDBJ whole genome shotgun (WGS) entry which is preliminary data.</text>
</comment>
<dbReference type="Pfam" id="PF00795">
    <property type="entry name" value="CN_hydrolase"/>
    <property type="match status" value="1"/>
</dbReference>
<reference evidence="3" key="1">
    <citation type="submission" date="2020-08" db="EMBL/GenBank/DDBJ databases">
        <title>Genome public.</title>
        <authorList>
            <person name="Liu C."/>
            <person name="Sun Q."/>
        </authorList>
    </citation>
    <scope>NUCLEOTIDE SEQUENCE</scope>
    <source>
        <strain evidence="3">BX5</strain>
    </source>
</reference>
<proteinExistence type="predicted"/>
<name>A0A8J6IZ06_9FIRM</name>
<evidence type="ECO:0000313" key="3">
    <source>
        <dbReference type="EMBL" id="MBC5716773.1"/>
    </source>
</evidence>
<gene>
    <name evidence="3" type="ORF">H8S55_05470</name>
</gene>
<dbReference type="Proteomes" id="UP000602260">
    <property type="component" value="Unassembled WGS sequence"/>
</dbReference>
<dbReference type="GO" id="GO:0016811">
    <property type="term" value="F:hydrolase activity, acting on carbon-nitrogen (but not peptide) bonds, in linear amides"/>
    <property type="evidence" value="ECO:0007669"/>
    <property type="project" value="TreeGrafter"/>
</dbReference>
<accession>A0A8J6IZ06</accession>
<feature type="domain" description="CN hydrolase" evidence="2">
    <location>
        <begin position="5"/>
        <end position="239"/>
    </location>
</feature>
<dbReference type="InterPro" id="IPR036526">
    <property type="entry name" value="C-N_Hydrolase_sf"/>
</dbReference>
<dbReference type="PANTHER" id="PTHR43674:SF2">
    <property type="entry name" value="BETA-UREIDOPROPIONASE"/>
    <property type="match status" value="1"/>
</dbReference>
<dbReference type="CDD" id="cd07197">
    <property type="entry name" value="nitrilase"/>
    <property type="match status" value="1"/>
</dbReference>
<protein>
    <submittedName>
        <fullName evidence="3">Carbon-nitrogen hydrolase family protein</fullName>
    </submittedName>
</protein>